<keyword evidence="2" id="KW-1185">Reference proteome</keyword>
<reference evidence="3" key="1">
    <citation type="submission" date="2016-06" db="UniProtKB">
        <authorList>
            <consortium name="WormBaseParasite"/>
        </authorList>
    </citation>
    <scope>IDENTIFICATION</scope>
</reference>
<proteinExistence type="predicted"/>
<dbReference type="OrthoDB" id="6141723at2759"/>
<protein>
    <submittedName>
        <fullName evidence="3">Helitron_like_N domain-containing protein</fullName>
    </submittedName>
</protein>
<evidence type="ECO:0000313" key="1">
    <source>
        <dbReference type="EMBL" id="VDN27610.1"/>
    </source>
</evidence>
<name>A0A183E5Q5_9BILA</name>
<dbReference type="WBParaSite" id="GPUH_0001631801-mRNA-1">
    <property type="protein sequence ID" value="GPUH_0001631801-mRNA-1"/>
    <property type="gene ID" value="GPUH_0001631801"/>
</dbReference>
<evidence type="ECO:0000313" key="2">
    <source>
        <dbReference type="Proteomes" id="UP000271098"/>
    </source>
</evidence>
<dbReference type="AlphaFoldDB" id="A0A183E5Q5"/>
<reference evidence="1 2" key="2">
    <citation type="submission" date="2018-11" db="EMBL/GenBank/DDBJ databases">
        <authorList>
            <consortium name="Pathogen Informatics"/>
        </authorList>
    </citation>
    <scope>NUCLEOTIDE SEQUENCE [LARGE SCALE GENOMIC DNA]</scope>
</reference>
<dbReference type="Proteomes" id="UP000271098">
    <property type="component" value="Unassembled WGS sequence"/>
</dbReference>
<accession>A0A183E5Q5</accession>
<dbReference type="EMBL" id="UYRT01083556">
    <property type="protein sequence ID" value="VDN27610.1"/>
    <property type="molecule type" value="Genomic_DNA"/>
</dbReference>
<organism evidence="3">
    <name type="scientific">Gongylonema pulchrum</name>
    <dbReference type="NCBI Taxonomy" id="637853"/>
    <lineage>
        <taxon>Eukaryota</taxon>
        <taxon>Metazoa</taxon>
        <taxon>Ecdysozoa</taxon>
        <taxon>Nematoda</taxon>
        <taxon>Chromadorea</taxon>
        <taxon>Rhabditida</taxon>
        <taxon>Spirurina</taxon>
        <taxon>Spiruromorpha</taxon>
        <taxon>Spiruroidea</taxon>
        <taxon>Gongylonematidae</taxon>
        <taxon>Gongylonema</taxon>
    </lineage>
</organism>
<evidence type="ECO:0000313" key="3">
    <source>
        <dbReference type="WBParaSite" id="GPUH_0001631801-mRNA-1"/>
    </source>
</evidence>
<sequence length="215" mass="24365">MQRRRSVAKVRAQERIKNCEARQEQRNSYASGVVMYKSAIKEGPTQSHNIDISDNWLQQHNQLVVADANVELEEPEEDEGIEEAEPINLDVQETILMTDNSQCGIRIVPAEGYKPLSLLLDEDAEYLSFPTIFGDKKLQPTFQARPVPYADISKSFAMCYDRRGARRPDYLPFMAKKAELLRLFSNMFLCLRKKGFVIVMTSAQPVSPVTASSMG</sequence>
<gene>
    <name evidence="1" type="ORF">GPUH_LOCUS16296</name>
</gene>